<comment type="caution">
    <text evidence="2">The sequence shown here is derived from an EMBL/GenBank/DDBJ whole genome shotgun (WGS) entry which is preliminary data.</text>
</comment>
<feature type="chain" id="PRO_5040971197" evidence="1">
    <location>
        <begin position="25"/>
        <end position="129"/>
    </location>
</feature>
<feature type="signal peptide" evidence="1">
    <location>
        <begin position="1"/>
        <end position="24"/>
    </location>
</feature>
<evidence type="ECO:0000256" key="1">
    <source>
        <dbReference type="SAM" id="SignalP"/>
    </source>
</evidence>
<proteinExistence type="predicted"/>
<evidence type="ECO:0000313" key="3">
    <source>
        <dbReference type="Proteomes" id="UP000683417"/>
    </source>
</evidence>
<protein>
    <submittedName>
        <fullName evidence="2">BgTH12-06803</fullName>
    </submittedName>
</protein>
<dbReference type="AlphaFoldDB" id="A0A9W4DSL6"/>
<dbReference type="EMBL" id="CAJHIT010000010">
    <property type="protein sequence ID" value="CAD6505871.1"/>
    <property type="molecule type" value="Genomic_DNA"/>
</dbReference>
<evidence type="ECO:0000313" key="2">
    <source>
        <dbReference type="EMBL" id="CAD6505871.1"/>
    </source>
</evidence>
<sequence length="129" mass="14735">MKLLSAASTAALACLLLLAPVTLGDGYFQCSYDERFTLAYVQQKDSQCEVRHAKDDEPKGPNGELYRTTHILTTPRIGLYVYYIIQVVDDAPTYRIYENLSIEWEPCVYQEINEQVQHGDNDFDQSGIY</sequence>
<accession>A0A9W4DSL6</accession>
<keyword evidence="1" id="KW-0732">Signal</keyword>
<name>A0A9W4DSL6_BLUGR</name>
<gene>
    <name evidence="2" type="ORF">BGTH12_LOCUS7229</name>
</gene>
<organism evidence="2 3">
    <name type="scientific">Blumeria graminis f. sp. triticale</name>
    <dbReference type="NCBI Taxonomy" id="1689686"/>
    <lineage>
        <taxon>Eukaryota</taxon>
        <taxon>Fungi</taxon>
        <taxon>Dikarya</taxon>
        <taxon>Ascomycota</taxon>
        <taxon>Pezizomycotina</taxon>
        <taxon>Leotiomycetes</taxon>
        <taxon>Erysiphales</taxon>
        <taxon>Erysiphaceae</taxon>
        <taxon>Blumeria</taxon>
    </lineage>
</organism>
<reference evidence="2" key="1">
    <citation type="submission" date="2020-10" db="EMBL/GenBank/DDBJ databases">
        <authorList>
            <person name="Muller C M."/>
        </authorList>
    </citation>
    <scope>NUCLEOTIDE SEQUENCE</scope>
    <source>
        <strain evidence="2">THUN-12</strain>
    </source>
</reference>
<dbReference type="Proteomes" id="UP000683417">
    <property type="component" value="Unassembled WGS sequence"/>
</dbReference>